<feature type="compositionally biased region" description="Gly residues" evidence="1">
    <location>
        <begin position="314"/>
        <end position="324"/>
    </location>
</feature>
<dbReference type="RefSeq" id="XP_004335270.1">
    <property type="nucleotide sequence ID" value="XM_004335222.1"/>
</dbReference>
<feature type="region of interest" description="Disordered" evidence="1">
    <location>
        <begin position="295"/>
        <end position="329"/>
    </location>
</feature>
<feature type="region of interest" description="Disordered" evidence="1">
    <location>
        <begin position="590"/>
        <end position="613"/>
    </location>
</feature>
<feature type="region of interest" description="Disordered" evidence="1">
    <location>
        <begin position="179"/>
        <end position="203"/>
    </location>
</feature>
<proteinExistence type="predicted"/>
<protein>
    <submittedName>
        <fullName evidence="2">Uncharacterized protein</fullName>
    </submittedName>
</protein>
<feature type="compositionally biased region" description="Acidic residues" evidence="1">
    <location>
        <begin position="45"/>
        <end position="56"/>
    </location>
</feature>
<evidence type="ECO:0000313" key="2">
    <source>
        <dbReference type="EMBL" id="ELR13257.1"/>
    </source>
</evidence>
<gene>
    <name evidence="2" type="ORF">ACA1_147560</name>
</gene>
<dbReference type="AlphaFoldDB" id="L8GJQ8"/>
<accession>L8GJQ8</accession>
<feature type="compositionally biased region" description="Basic residues" evidence="1">
    <location>
        <begin position="592"/>
        <end position="613"/>
    </location>
</feature>
<evidence type="ECO:0000313" key="3">
    <source>
        <dbReference type="Proteomes" id="UP000011083"/>
    </source>
</evidence>
<dbReference type="Proteomes" id="UP000011083">
    <property type="component" value="Unassembled WGS sequence"/>
</dbReference>
<feature type="region of interest" description="Disordered" evidence="1">
    <location>
        <begin position="415"/>
        <end position="499"/>
    </location>
</feature>
<dbReference type="KEGG" id="acan:ACA1_147560"/>
<feature type="region of interest" description="Disordered" evidence="1">
    <location>
        <begin position="98"/>
        <end position="152"/>
    </location>
</feature>
<dbReference type="VEuPathDB" id="AmoebaDB:ACA1_147560"/>
<feature type="compositionally biased region" description="Low complexity" evidence="1">
    <location>
        <begin position="11"/>
        <end position="21"/>
    </location>
</feature>
<reference evidence="2 3" key="1">
    <citation type="journal article" date="2013" name="Genome Biol.">
        <title>Genome of Acanthamoeba castellanii highlights extensive lateral gene transfer and early evolution of tyrosine kinase signaling.</title>
        <authorList>
            <person name="Clarke M."/>
            <person name="Lohan A.J."/>
            <person name="Liu B."/>
            <person name="Lagkouvardos I."/>
            <person name="Roy S."/>
            <person name="Zafar N."/>
            <person name="Bertelli C."/>
            <person name="Schilde C."/>
            <person name="Kianianmomeni A."/>
            <person name="Burglin T.R."/>
            <person name="Frech C."/>
            <person name="Turcotte B."/>
            <person name="Kopec K.O."/>
            <person name="Synnott J.M."/>
            <person name="Choo C."/>
            <person name="Paponov I."/>
            <person name="Finkler A."/>
            <person name="Soon Heng Tan C."/>
            <person name="Hutchins A.P."/>
            <person name="Weinmeier T."/>
            <person name="Rattei T."/>
            <person name="Chu J.S."/>
            <person name="Gimenez G."/>
            <person name="Irimia M."/>
            <person name="Rigden D.J."/>
            <person name="Fitzpatrick D.A."/>
            <person name="Lorenzo-Morales J."/>
            <person name="Bateman A."/>
            <person name="Chiu C.H."/>
            <person name="Tang P."/>
            <person name="Hegemann P."/>
            <person name="Fromm H."/>
            <person name="Raoult D."/>
            <person name="Greub G."/>
            <person name="Miranda-Saavedra D."/>
            <person name="Chen N."/>
            <person name="Nash P."/>
            <person name="Ginger M.L."/>
            <person name="Horn M."/>
            <person name="Schaap P."/>
            <person name="Caler L."/>
            <person name="Loftus B."/>
        </authorList>
    </citation>
    <scope>NUCLEOTIDE SEQUENCE [LARGE SCALE GENOMIC DNA]</scope>
    <source>
        <strain evidence="2 3">Neff</strain>
    </source>
</reference>
<dbReference type="EMBL" id="KB008095">
    <property type="protein sequence ID" value="ELR13257.1"/>
    <property type="molecule type" value="Genomic_DNA"/>
</dbReference>
<feature type="region of interest" description="Disordered" evidence="1">
    <location>
        <begin position="630"/>
        <end position="659"/>
    </location>
</feature>
<dbReference type="GeneID" id="14913794"/>
<name>L8GJQ8_ACACF</name>
<evidence type="ECO:0000256" key="1">
    <source>
        <dbReference type="SAM" id="MobiDB-lite"/>
    </source>
</evidence>
<sequence>MEQVGMPKIHTCTTPSTSRSPISRRDYDIAEEENAADENGRGALDDDDDDDGGLEHDDLEVLELHHLHHEQDGDSDPTARYLRADDDEVDVRALAHVYANADDEGEGYTVEQLSRDEDTSSSQESNLDLARSGPIPINVRDQFDDSVDDDDGLQLCNTSYEAEVEEDEDEDKNVSAFISPDASEAARQDETAAEDEGGSRGETTRSIMARLAIKLGKQPDDVLPFTLQLEKEWLLTRQQLRTTLASDDDAVFHRLQFPLGLVFALKEELGITEGDVPNMLKYKVLKKQIEQKQLRAGSGNGGGAGGDTVDKDGSPGGGRPGGSVAGRKRKRLTVADWREKVERFALDTQHAPSPFRATSIFQVECFCCGYAVNMNKPGQLYYLRRHVEGVRPDIRMSNHTKNYRRWQRQYQAGVNMDELPPLPREPKKQRTAQSTAGNEEANDEGLERAEFSAGADEEEHSERETSPTSSSSSIPTYAPAAHPEPGDGHGSPGSAVPSGAELDLVDLAHLQHHGDHHQPLPPHRHHLTQVAMEHNPHSFHNTIISAPLPSLVTHAAPHSMSHLLSPHHQHHLNSSPPQPALLPLLHNLQPHQHQHHQHHQHQRHPPQHHHHHQLLHSDMAVIMSAGNGYSLPPLLSTTQHHHHHQQPHHQPPLDKDSSL</sequence>
<feature type="region of interest" description="Disordered" evidence="1">
    <location>
        <begin position="1"/>
        <end position="56"/>
    </location>
</feature>
<organism evidence="2 3">
    <name type="scientific">Acanthamoeba castellanii (strain ATCC 30010 / Neff)</name>
    <dbReference type="NCBI Taxonomy" id="1257118"/>
    <lineage>
        <taxon>Eukaryota</taxon>
        <taxon>Amoebozoa</taxon>
        <taxon>Discosea</taxon>
        <taxon>Longamoebia</taxon>
        <taxon>Centramoebida</taxon>
        <taxon>Acanthamoebidae</taxon>
        <taxon>Acanthamoeba</taxon>
    </lineage>
</organism>
<keyword evidence="3" id="KW-1185">Reference proteome</keyword>